<keyword evidence="3" id="KW-1185">Reference proteome</keyword>
<dbReference type="Pfam" id="PF01575">
    <property type="entry name" value="MaoC_dehydratas"/>
    <property type="match status" value="1"/>
</dbReference>
<dbReference type="PANTHER" id="PTHR42993">
    <property type="entry name" value="MAOC-LIKE DEHYDRATASE DOMAIN-CONTAINING PROTEIN"/>
    <property type="match status" value="1"/>
</dbReference>
<dbReference type="InterPro" id="IPR039375">
    <property type="entry name" value="NodN-like"/>
</dbReference>
<evidence type="ECO:0000313" key="2">
    <source>
        <dbReference type="EMBL" id="ANO53036.1"/>
    </source>
</evidence>
<dbReference type="EMBL" id="CP016268">
    <property type="protein sequence ID" value="ANO53036.1"/>
    <property type="molecule type" value="Genomic_DNA"/>
</dbReference>
<organism evidence="2 3">
    <name type="scientific">Woeseia oceani</name>
    <dbReference type="NCBI Taxonomy" id="1548547"/>
    <lineage>
        <taxon>Bacteria</taxon>
        <taxon>Pseudomonadati</taxon>
        <taxon>Pseudomonadota</taxon>
        <taxon>Gammaproteobacteria</taxon>
        <taxon>Woeseiales</taxon>
        <taxon>Woeseiaceae</taxon>
        <taxon>Woeseia</taxon>
    </lineage>
</organism>
<evidence type="ECO:0000313" key="3">
    <source>
        <dbReference type="Proteomes" id="UP000092695"/>
    </source>
</evidence>
<dbReference type="Proteomes" id="UP000092695">
    <property type="component" value="Chromosome"/>
</dbReference>
<dbReference type="CDD" id="cd03450">
    <property type="entry name" value="NodN"/>
    <property type="match status" value="1"/>
</dbReference>
<proteinExistence type="predicted"/>
<evidence type="ECO:0000259" key="1">
    <source>
        <dbReference type="Pfam" id="PF01575"/>
    </source>
</evidence>
<dbReference type="AlphaFoldDB" id="A0A193LKR9"/>
<dbReference type="PANTHER" id="PTHR42993:SF1">
    <property type="entry name" value="MAOC-LIKE DEHYDRATASE DOMAIN-CONTAINING PROTEIN"/>
    <property type="match status" value="1"/>
</dbReference>
<protein>
    <recommendedName>
        <fullName evidence="1">MaoC-like domain-containing protein</fullName>
    </recommendedName>
</protein>
<feature type="domain" description="MaoC-like" evidence="1">
    <location>
        <begin position="15"/>
        <end position="122"/>
    </location>
</feature>
<dbReference type="Gene3D" id="3.10.129.10">
    <property type="entry name" value="Hotdog Thioesterase"/>
    <property type="match status" value="1"/>
</dbReference>
<name>A0A193LKR9_9GAMM</name>
<dbReference type="KEGG" id="woc:BA177_05790"/>
<accession>A0A193LKR9</accession>
<dbReference type="STRING" id="1548547.BA177_05790"/>
<reference evidence="2 3" key="1">
    <citation type="submission" date="2016-06" db="EMBL/GenBank/DDBJ databases">
        <title>Complete genome sequence of a deep-branching marine Gamma Proteobacterium Woeseia oceani type strain XK5.</title>
        <authorList>
            <person name="Mu D."/>
            <person name="Du Z."/>
        </authorList>
    </citation>
    <scope>NUCLEOTIDE SEQUENCE [LARGE SCALE GENOMIC DNA]</scope>
    <source>
        <strain evidence="2 3">XK5</strain>
    </source>
</reference>
<sequence>MSLHTIRSFEDAKALEGQEIGLSDWSVVDQKCIDQFAEATGDFQWIHVDTARAAKELPEGKTIAHGYLTLSLIPALTQQFVSFENLARAINFGCNKVRFYTMVPVGSRVRARATIVQARQRAGALHLSSEVRVEVEGERKPACVAETLGMYFFDSPEGEQTTPES</sequence>
<gene>
    <name evidence="2" type="ORF">BA177_05790</name>
</gene>
<dbReference type="SUPFAM" id="SSF54637">
    <property type="entry name" value="Thioesterase/thiol ester dehydrase-isomerase"/>
    <property type="match status" value="1"/>
</dbReference>
<dbReference type="InterPro" id="IPR029069">
    <property type="entry name" value="HotDog_dom_sf"/>
</dbReference>
<dbReference type="InterPro" id="IPR002539">
    <property type="entry name" value="MaoC-like_dom"/>
</dbReference>